<sequence>MKISTKGRYAVLAMIELARHSQTHPIPLPQIAGRLAISQHYLEQLFVKMRRARLVRSTRGPGGGYILALPPSQINMKAVLSAVEEEIRPVDCGDTDEAGGPCPNIPVCGSRVLWKKLEAAIDRTLSETTLEELSLGSREETERVRLPSFPVSI</sequence>
<accession>A0A932I0U5</accession>
<protein>
    <submittedName>
        <fullName evidence="2">RrF2 family transcriptional regulator</fullName>
    </submittedName>
</protein>
<evidence type="ECO:0000256" key="1">
    <source>
        <dbReference type="ARBA" id="ARBA00023125"/>
    </source>
</evidence>
<evidence type="ECO:0000313" key="2">
    <source>
        <dbReference type="EMBL" id="MBI3128902.1"/>
    </source>
</evidence>
<dbReference type="SUPFAM" id="SSF46785">
    <property type="entry name" value="Winged helix' DNA-binding domain"/>
    <property type="match status" value="1"/>
</dbReference>
<dbReference type="GO" id="GO:0003677">
    <property type="term" value="F:DNA binding"/>
    <property type="evidence" value="ECO:0007669"/>
    <property type="project" value="UniProtKB-KW"/>
</dbReference>
<dbReference type="InterPro" id="IPR036388">
    <property type="entry name" value="WH-like_DNA-bd_sf"/>
</dbReference>
<proteinExistence type="predicted"/>
<keyword evidence="1" id="KW-0238">DNA-binding</keyword>
<evidence type="ECO:0000313" key="3">
    <source>
        <dbReference type="Proteomes" id="UP000782312"/>
    </source>
</evidence>
<dbReference type="PROSITE" id="PS51197">
    <property type="entry name" value="HTH_RRF2_2"/>
    <property type="match status" value="1"/>
</dbReference>
<dbReference type="InterPro" id="IPR036390">
    <property type="entry name" value="WH_DNA-bd_sf"/>
</dbReference>
<dbReference type="AlphaFoldDB" id="A0A932I0U5"/>
<dbReference type="PANTHER" id="PTHR33221:SF5">
    <property type="entry name" value="HTH-TYPE TRANSCRIPTIONAL REGULATOR ISCR"/>
    <property type="match status" value="1"/>
</dbReference>
<organism evidence="2 3">
    <name type="scientific">Tectimicrobiota bacterium</name>
    <dbReference type="NCBI Taxonomy" id="2528274"/>
    <lineage>
        <taxon>Bacteria</taxon>
        <taxon>Pseudomonadati</taxon>
        <taxon>Nitrospinota/Tectimicrobiota group</taxon>
        <taxon>Candidatus Tectimicrobiota</taxon>
    </lineage>
</organism>
<dbReference type="EMBL" id="JACPUR010000035">
    <property type="protein sequence ID" value="MBI3128902.1"/>
    <property type="molecule type" value="Genomic_DNA"/>
</dbReference>
<gene>
    <name evidence="2" type="ORF">HYZ11_14950</name>
</gene>
<dbReference type="GO" id="GO:0003700">
    <property type="term" value="F:DNA-binding transcription factor activity"/>
    <property type="evidence" value="ECO:0007669"/>
    <property type="project" value="TreeGrafter"/>
</dbReference>
<comment type="caution">
    <text evidence="2">The sequence shown here is derived from an EMBL/GenBank/DDBJ whole genome shotgun (WGS) entry which is preliminary data.</text>
</comment>
<dbReference type="PANTHER" id="PTHR33221">
    <property type="entry name" value="WINGED HELIX-TURN-HELIX TRANSCRIPTIONAL REGULATOR, RRF2 FAMILY"/>
    <property type="match status" value="1"/>
</dbReference>
<reference evidence="2" key="1">
    <citation type="submission" date="2020-07" db="EMBL/GenBank/DDBJ databases">
        <title>Huge and variable diversity of episymbiotic CPR bacteria and DPANN archaea in groundwater ecosystems.</title>
        <authorList>
            <person name="He C.Y."/>
            <person name="Keren R."/>
            <person name="Whittaker M."/>
            <person name="Farag I.F."/>
            <person name="Doudna J."/>
            <person name="Cate J.H.D."/>
            <person name="Banfield J.F."/>
        </authorList>
    </citation>
    <scope>NUCLEOTIDE SEQUENCE</scope>
    <source>
        <strain evidence="2">NC_groundwater_763_Ag_S-0.2um_68_21</strain>
    </source>
</reference>
<dbReference type="GO" id="GO:0005829">
    <property type="term" value="C:cytosol"/>
    <property type="evidence" value="ECO:0007669"/>
    <property type="project" value="TreeGrafter"/>
</dbReference>
<dbReference type="InterPro" id="IPR000944">
    <property type="entry name" value="Tscrpt_reg_Rrf2"/>
</dbReference>
<dbReference type="Proteomes" id="UP000782312">
    <property type="component" value="Unassembled WGS sequence"/>
</dbReference>
<name>A0A932I0U5_UNCTE</name>
<dbReference type="Gene3D" id="1.10.10.10">
    <property type="entry name" value="Winged helix-like DNA-binding domain superfamily/Winged helix DNA-binding domain"/>
    <property type="match status" value="1"/>
</dbReference>
<dbReference type="Pfam" id="PF02082">
    <property type="entry name" value="Rrf2"/>
    <property type="match status" value="1"/>
</dbReference>
<dbReference type="NCBIfam" id="TIGR00738">
    <property type="entry name" value="rrf2_super"/>
    <property type="match status" value="1"/>
</dbReference>